<dbReference type="PANTHER" id="PTHR12570:SF25">
    <property type="entry name" value="MAGNESIUM TRANSPORTER-RELATED"/>
    <property type="match status" value="1"/>
</dbReference>
<dbReference type="Gene3D" id="3.40.50.300">
    <property type="entry name" value="P-loop containing nucleotide triphosphate hydrolases"/>
    <property type="match status" value="1"/>
</dbReference>
<reference evidence="13 14" key="1">
    <citation type="journal article" date="2019" name="Sci. Rep.">
        <title>A high-quality genome of Eragrostis curvula grass provides insights into Poaceae evolution and supports new strategies to enhance forage quality.</title>
        <authorList>
            <person name="Carballo J."/>
            <person name="Santos B.A.C.M."/>
            <person name="Zappacosta D."/>
            <person name="Garbus I."/>
            <person name="Selva J.P."/>
            <person name="Gallo C.A."/>
            <person name="Diaz A."/>
            <person name="Albertini E."/>
            <person name="Caccamo M."/>
            <person name="Echenique V."/>
        </authorList>
    </citation>
    <scope>NUCLEOTIDE SEQUENCE [LARGE SCALE GENOMIC DNA]</scope>
    <source>
        <strain evidence="14">cv. Victoria</strain>
        <tissue evidence="13">Leaf</tissue>
    </source>
</reference>
<evidence type="ECO:0000256" key="3">
    <source>
        <dbReference type="ARBA" id="ARBA00007001"/>
    </source>
</evidence>
<evidence type="ECO:0000256" key="2">
    <source>
        <dbReference type="ARBA" id="ARBA00004412"/>
    </source>
</evidence>
<evidence type="ECO:0000256" key="11">
    <source>
        <dbReference type="SAM" id="Phobius"/>
    </source>
</evidence>
<feature type="transmembrane region" description="Helical" evidence="11">
    <location>
        <begin position="56"/>
        <end position="73"/>
    </location>
</feature>
<gene>
    <name evidence="13" type="ORF">EJB05_35650</name>
</gene>
<feature type="transmembrane region" description="Helical" evidence="11">
    <location>
        <begin position="12"/>
        <end position="36"/>
    </location>
</feature>
<feature type="region of interest" description="Disordered" evidence="10">
    <location>
        <begin position="795"/>
        <end position="817"/>
    </location>
</feature>
<feature type="transmembrane region" description="Helical" evidence="11">
    <location>
        <begin position="252"/>
        <end position="273"/>
    </location>
</feature>
<comment type="function">
    <text evidence="9">Acts as a Mg(2+) transporter. Can also transport other divalent cations such as Fe(2+), Sr(2+), Ba(2+), Mn(2+) and Co(2+) but to a much less extent than Mg(2+).</text>
</comment>
<dbReference type="GO" id="GO:0016020">
    <property type="term" value="C:membrane"/>
    <property type="evidence" value="ECO:0007669"/>
    <property type="project" value="UniProtKB-SubCell"/>
</dbReference>
<dbReference type="Proteomes" id="UP000324897">
    <property type="component" value="Chromosome 7"/>
</dbReference>
<feature type="transmembrane region" description="Helical" evidence="11">
    <location>
        <begin position="147"/>
        <end position="171"/>
    </location>
</feature>
<dbReference type="GO" id="GO:0005525">
    <property type="term" value="F:GTP binding"/>
    <property type="evidence" value="ECO:0007669"/>
    <property type="project" value="InterPro"/>
</dbReference>
<dbReference type="PANTHER" id="PTHR12570">
    <property type="match status" value="1"/>
</dbReference>
<evidence type="ECO:0000256" key="7">
    <source>
        <dbReference type="ARBA" id="ARBA00022989"/>
    </source>
</evidence>
<comment type="subunit">
    <text evidence="4">Homodimer.</text>
</comment>
<keyword evidence="6" id="KW-0967">Endosome</keyword>
<keyword evidence="5 11" id="KW-0812">Transmembrane</keyword>
<evidence type="ECO:0000256" key="5">
    <source>
        <dbReference type="ARBA" id="ARBA00022692"/>
    </source>
</evidence>
<dbReference type="NCBIfam" id="TIGR03596">
    <property type="entry name" value="GTPase_YlqF"/>
    <property type="match status" value="1"/>
</dbReference>
<accession>A0A5J9U741</accession>
<evidence type="ECO:0000313" key="13">
    <source>
        <dbReference type="EMBL" id="TVU19499.1"/>
    </source>
</evidence>
<evidence type="ECO:0000256" key="9">
    <source>
        <dbReference type="ARBA" id="ARBA00025284"/>
    </source>
</evidence>
<proteinExistence type="inferred from homology"/>
<evidence type="ECO:0000313" key="14">
    <source>
        <dbReference type="Proteomes" id="UP000324897"/>
    </source>
</evidence>
<dbReference type="Pfam" id="PF01926">
    <property type="entry name" value="MMR_HSR1"/>
    <property type="match status" value="1"/>
</dbReference>
<dbReference type="FunFam" id="3.40.50.300:FF:001189">
    <property type="entry name" value="DAR GTPase 3 chloroplastic"/>
    <property type="match status" value="1"/>
</dbReference>
<evidence type="ECO:0000256" key="1">
    <source>
        <dbReference type="ARBA" id="ARBA00004141"/>
    </source>
</evidence>
<feature type="domain" description="G" evidence="12">
    <location>
        <begin position="576"/>
        <end position="630"/>
    </location>
</feature>
<protein>
    <recommendedName>
        <fullName evidence="12">G domain-containing protein</fullName>
    </recommendedName>
</protein>
<evidence type="ECO:0000256" key="4">
    <source>
        <dbReference type="ARBA" id="ARBA00011738"/>
    </source>
</evidence>
<dbReference type="CDD" id="cd01856">
    <property type="entry name" value="YlqF"/>
    <property type="match status" value="1"/>
</dbReference>
<comment type="caution">
    <text evidence="13">The sequence shown here is derived from an EMBL/GenBank/DDBJ whole genome shotgun (WGS) entry which is preliminary data.</text>
</comment>
<feature type="transmembrane region" description="Helical" evidence="11">
    <location>
        <begin position="183"/>
        <end position="208"/>
    </location>
</feature>
<dbReference type="AlphaFoldDB" id="A0A5J9U741"/>
<feature type="transmembrane region" description="Helical" evidence="11">
    <location>
        <begin position="116"/>
        <end position="135"/>
    </location>
</feature>
<dbReference type="OrthoDB" id="269151at2759"/>
<feature type="transmembrane region" description="Helical" evidence="11">
    <location>
        <begin position="79"/>
        <end position="104"/>
    </location>
</feature>
<dbReference type="SUPFAM" id="SSF52540">
    <property type="entry name" value="P-loop containing nucleoside triphosphate hydrolases"/>
    <property type="match status" value="1"/>
</dbReference>
<keyword evidence="7 11" id="KW-1133">Transmembrane helix</keyword>
<keyword evidence="8 11" id="KW-0472">Membrane</keyword>
<dbReference type="InterPro" id="IPR027417">
    <property type="entry name" value="P-loop_NTPase"/>
</dbReference>
<evidence type="ECO:0000256" key="6">
    <source>
        <dbReference type="ARBA" id="ARBA00022753"/>
    </source>
</evidence>
<feature type="transmembrane region" description="Helical" evidence="11">
    <location>
        <begin position="220"/>
        <end position="240"/>
    </location>
</feature>
<evidence type="ECO:0000256" key="8">
    <source>
        <dbReference type="ARBA" id="ARBA00023136"/>
    </source>
</evidence>
<name>A0A5J9U741_9POAL</name>
<sequence length="817" mass="89445">MSPAPPNAGGDLFTANLTGALLALASSAFIGVSFIVKKKGLRRAGAAGSRAGVGGYGYLLEPLWWVGMITMLIGEIANFVAYMFAPAVLVTPLGALSIIVSAVLAHFTLNEKLQRMGVLGCVLCIVGSTVIILHAPEEEAPSSVTQIWNLATQPAFLCYAASVLAVSLILMLHCAPRYGQTNIVVYVGICSVIGSLTVMSIKAVGIAIKLTIEGLNQAGYFQTWLFAAISVMCIIIQLVYLNKALDTFNTAVVSPIYYAMFTSLTILASAIMFKDWSGQSVSSIVSEICGFLTVLTGTLVLHSTREHDPNLASDLYTPLPPIYWHIQGNGEAIGKQKEDDLLSGDFITVTPVRRHSPGPPFTMAAASWAAPTTSFAPAPAPGRLKAPPLSVKMLPRRVLLRTASESAMVSGETLLGLYEKERLGLSRYADEEANDGRYWEALDADLRYWTRSLRPVQWYPGHIAKTEKELKAQLRLMDVVIEIRDARIPLSTSHPKMDSWLGNRKRIIVLNREDMISTEDRNAWATYFANQGTKVVFSNGQLGMGTMKLGRMAKSVASVANTKRREKGLLPRPVRAGIVGYPNVGKSSLINRLLKRRMCPAAPRPGVTRELKWVRFGTDLELLDSPGILPMRISDQTAAIKLAICDDIGERSYDFADVAAILVQMLIRHPAVGSEAFRRRYKIDVDGDCGLSQSSLFTYSTETQVKQLSAYCLTIGKANLAGWRWRDLHHEQWRHHRHLYDRTALIEATSNSPEIKRKGARIPQTLAAPPLALPRLAFCDIERLSCGEALDPASPRALDPPWKASPGTMLSRNEKDC</sequence>
<dbReference type="Gramene" id="TVU19499">
    <property type="protein sequence ID" value="TVU19499"/>
    <property type="gene ID" value="EJB05_35650"/>
</dbReference>
<evidence type="ECO:0000259" key="12">
    <source>
        <dbReference type="Pfam" id="PF01926"/>
    </source>
</evidence>
<dbReference type="SUPFAM" id="SSF103481">
    <property type="entry name" value="Multidrug resistance efflux transporter EmrE"/>
    <property type="match status" value="1"/>
</dbReference>
<dbReference type="GO" id="GO:0015095">
    <property type="term" value="F:magnesium ion transmembrane transporter activity"/>
    <property type="evidence" value="ECO:0007669"/>
    <property type="project" value="InterPro"/>
</dbReference>
<evidence type="ECO:0000256" key="10">
    <source>
        <dbReference type="SAM" id="MobiDB-lite"/>
    </source>
</evidence>
<comment type="subcellular location">
    <subcellularLocation>
        <location evidence="2">Early endosome</location>
    </subcellularLocation>
    <subcellularLocation>
        <location evidence="1">Membrane</location>
        <topology evidence="1">Multi-pass membrane protein</topology>
    </subcellularLocation>
</comment>
<dbReference type="InterPro" id="IPR006073">
    <property type="entry name" value="GTP-bd"/>
</dbReference>
<dbReference type="InterPro" id="IPR019991">
    <property type="entry name" value="GTP-bd_ribosome_bgen"/>
</dbReference>
<dbReference type="InterPro" id="IPR037185">
    <property type="entry name" value="EmrE-like"/>
</dbReference>
<keyword evidence="14" id="KW-1185">Reference proteome</keyword>
<dbReference type="GO" id="GO:0005769">
    <property type="term" value="C:early endosome"/>
    <property type="evidence" value="ECO:0007669"/>
    <property type="project" value="UniProtKB-SubCell"/>
</dbReference>
<dbReference type="InterPro" id="IPR008521">
    <property type="entry name" value="Mg_trans_NIPA"/>
</dbReference>
<organism evidence="13 14">
    <name type="scientific">Eragrostis curvula</name>
    <name type="common">weeping love grass</name>
    <dbReference type="NCBI Taxonomy" id="38414"/>
    <lineage>
        <taxon>Eukaryota</taxon>
        <taxon>Viridiplantae</taxon>
        <taxon>Streptophyta</taxon>
        <taxon>Embryophyta</taxon>
        <taxon>Tracheophyta</taxon>
        <taxon>Spermatophyta</taxon>
        <taxon>Magnoliopsida</taxon>
        <taxon>Liliopsida</taxon>
        <taxon>Poales</taxon>
        <taxon>Poaceae</taxon>
        <taxon>PACMAD clade</taxon>
        <taxon>Chloridoideae</taxon>
        <taxon>Eragrostideae</taxon>
        <taxon>Eragrostidinae</taxon>
        <taxon>Eragrostis</taxon>
    </lineage>
</organism>
<comment type="similarity">
    <text evidence="3">Belongs to the NIPA (TC 2.A.7) family.</text>
</comment>
<dbReference type="Pfam" id="PF05653">
    <property type="entry name" value="Mg_trans_NIPA"/>
    <property type="match status" value="1"/>
</dbReference>
<dbReference type="EMBL" id="RWGY01000029">
    <property type="protein sequence ID" value="TVU19499.1"/>
    <property type="molecule type" value="Genomic_DNA"/>
</dbReference>